<protein>
    <submittedName>
        <fullName evidence="1">Uncharacterized protein</fullName>
    </submittedName>
</protein>
<proteinExistence type="predicted"/>
<evidence type="ECO:0000313" key="2">
    <source>
        <dbReference type="Proteomes" id="UP000008066"/>
    </source>
</evidence>
<sequence length="148" mass="16978">MLKKPRKRLTNTICSPTPETFPLLDGVQLSPEGMILEERNILPQSQLESQESMFGQIQDDVSEMCLNPRCIPASQLFRPDSLLESQARQQDNLIGIALSDDDERIIETTSEAEEEENSVTEAHKEFRFSPQTVERRKMMFYEIPSSED</sequence>
<dbReference type="Proteomes" id="UP000008066">
    <property type="component" value="Unassembled WGS sequence"/>
</dbReference>
<accession>G0SEL2</accession>
<dbReference type="AlphaFoldDB" id="G0SEL2"/>
<evidence type="ECO:0000313" key="1">
    <source>
        <dbReference type="EMBL" id="EGS18389.1"/>
    </source>
</evidence>
<dbReference type="RefSeq" id="XP_006696720.1">
    <property type="nucleotide sequence ID" value="XM_006696657.1"/>
</dbReference>
<dbReference type="GeneID" id="18260452"/>
<dbReference type="KEGG" id="cthr:CTHT_0064140"/>
<name>G0SEL2_CHATD</name>
<gene>
    <name evidence="1" type="ORF">CTHT_0064140</name>
</gene>
<organism evidence="2">
    <name type="scientific">Chaetomium thermophilum (strain DSM 1495 / CBS 144.50 / IMI 039719)</name>
    <name type="common">Thermochaetoides thermophila</name>
    <dbReference type="NCBI Taxonomy" id="759272"/>
    <lineage>
        <taxon>Eukaryota</taxon>
        <taxon>Fungi</taxon>
        <taxon>Dikarya</taxon>
        <taxon>Ascomycota</taxon>
        <taxon>Pezizomycotina</taxon>
        <taxon>Sordariomycetes</taxon>
        <taxon>Sordariomycetidae</taxon>
        <taxon>Sordariales</taxon>
        <taxon>Chaetomiaceae</taxon>
        <taxon>Thermochaetoides</taxon>
    </lineage>
</organism>
<reference evidence="1 2" key="1">
    <citation type="journal article" date="2011" name="Cell">
        <title>Insight into structure and assembly of the nuclear pore complex by utilizing the genome of a eukaryotic thermophile.</title>
        <authorList>
            <person name="Amlacher S."/>
            <person name="Sarges P."/>
            <person name="Flemming D."/>
            <person name="van Noort V."/>
            <person name="Kunze R."/>
            <person name="Devos D.P."/>
            <person name="Arumugam M."/>
            <person name="Bork P."/>
            <person name="Hurt E."/>
        </authorList>
    </citation>
    <scope>NUCLEOTIDE SEQUENCE [LARGE SCALE GENOMIC DNA]</scope>
    <source>
        <strain evidence="2">DSM 1495 / CBS 144.50 / IMI 039719</strain>
    </source>
</reference>
<keyword evidence="2" id="KW-1185">Reference proteome</keyword>
<dbReference type="HOGENOM" id="CLU_1758598_0_0_1"/>
<dbReference type="EMBL" id="GL988046">
    <property type="protein sequence ID" value="EGS18389.1"/>
    <property type="molecule type" value="Genomic_DNA"/>
</dbReference>